<comment type="caution">
    <text evidence="1">The sequence shown here is derived from an EMBL/GenBank/DDBJ whole genome shotgun (WGS) entry which is preliminary data.</text>
</comment>
<proteinExistence type="predicted"/>
<dbReference type="EMBL" id="JRQD01000005">
    <property type="protein sequence ID" value="KGM06257.1"/>
    <property type="molecule type" value="Genomic_DNA"/>
</dbReference>
<dbReference type="RefSeq" id="WP_036315009.1">
    <property type="nucleotide sequence ID" value="NZ_JRQD01000005.1"/>
</dbReference>
<dbReference type="Proteomes" id="UP000029999">
    <property type="component" value="Unassembled WGS sequence"/>
</dbReference>
<accession>A0A0A0BF39</accession>
<sequence>MQQCLWLIGFLLSVNLYAQEIQRGTITSCAYQAGTALEIQKIRQSEGDNWDSFEAKIKQIYEESQGRTDLLIIAERVFVEPAEKTADDIHEQIFNACVQRQQGTEPIT</sequence>
<evidence type="ECO:0000313" key="2">
    <source>
        <dbReference type="Proteomes" id="UP000029999"/>
    </source>
</evidence>
<protein>
    <submittedName>
        <fullName evidence="1">Uncharacterized protein</fullName>
    </submittedName>
</protein>
<evidence type="ECO:0000313" key="1">
    <source>
        <dbReference type="EMBL" id="KGM06257.1"/>
    </source>
</evidence>
<organism evidence="1 2">
    <name type="scientific">Methylophaga thiooxydans</name>
    <dbReference type="NCBI Taxonomy" id="392484"/>
    <lineage>
        <taxon>Bacteria</taxon>
        <taxon>Pseudomonadati</taxon>
        <taxon>Pseudomonadota</taxon>
        <taxon>Gammaproteobacteria</taxon>
        <taxon>Thiotrichales</taxon>
        <taxon>Piscirickettsiaceae</taxon>
        <taxon>Methylophaga</taxon>
    </lineage>
</organism>
<gene>
    <name evidence="1" type="ORF">LP43_2130</name>
</gene>
<reference evidence="1 2" key="1">
    <citation type="submission" date="2014-09" db="EMBL/GenBank/DDBJ databases">
        <authorList>
            <person name="Grob C."/>
            <person name="Taubert M."/>
            <person name="Howat A.M."/>
            <person name="Burns O.J."/>
            <person name="Dixon J.L."/>
            <person name="Chen Y."/>
            <person name="Murrell J.C."/>
        </authorList>
    </citation>
    <scope>NUCLEOTIDE SEQUENCE [LARGE SCALE GENOMIC DNA]</scope>
    <source>
        <strain evidence="1">L4</strain>
    </source>
</reference>
<dbReference type="AlphaFoldDB" id="A0A0A0BF39"/>
<name>A0A0A0BF39_9GAMM</name>